<dbReference type="InterPro" id="IPR052119">
    <property type="entry name" value="ElonginBC-PRC2_ViralRestrict"/>
</dbReference>
<proteinExistence type="predicted"/>
<dbReference type="InterPro" id="IPR037000">
    <property type="entry name" value="Ski_DNA-bd_sf"/>
</dbReference>
<organism evidence="3 4">
    <name type="scientific">Hymenochirus boettgeri</name>
    <name type="common">Congo dwarf clawed frog</name>
    <dbReference type="NCBI Taxonomy" id="247094"/>
    <lineage>
        <taxon>Eukaryota</taxon>
        <taxon>Metazoa</taxon>
        <taxon>Chordata</taxon>
        <taxon>Craniata</taxon>
        <taxon>Vertebrata</taxon>
        <taxon>Euteleostomi</taxon>
        <taxon>Amphibia</taxon>
        <taxon>Batrachia</taxon>
        <taxon>Anura</taxon>
        <taxon>Pipoidea</taxon>
        <taxon>Pipidae</taxon>
        <taxon>Pipinae</taxon>
        <taxon>Hymenochirus</taxon>
    </lineage>
</organism>
<reference evidence="3" key="1">
    <citation type="thesis" date="2020" institute="ProQuest LLC" country="789 East Eisenhower Parkway, Ann Arbor, MI, USA">
        <title>Comparative Genomics and Chromosome Evolution.</title>
        <authorList>
            <person name="Mudd A.B."/>
        </authorList>
    </citation>
    <scope>NUCLEOTIDE SEQUENCE</scope>
    <source>
        <strain evidence="3">Female2</strain>
        <tissue evidence="3">Blood</tissue>
    </source>
</reference>
<dbReference type="PANTHER" id="PTHR23187">
    <property type="entry name" value="FLJ44216 PROTEIN-RELATED"/>
    <property type="match status" value="1"/>
</dbReference>
<dbReference type="AlphaFoldDB" id="A0A8T2JHW8"/>
<evidence type="ECO:0000256" key="1">
    <source>
        <dbReference type="SAM" id="MobiDB-lite"/>
    </source>
</evidence>
<feature type="compositionally biased region" description="Low complexity" evidence="1">
    <location>
        <begin position="345"/>
        <end position="359"/>
    </location>
</feature>
<name>A0A8T2JHW8_9PIPI</name>
<dbReference type="Gene3D" id="3.10.260.20">
    <property type="entry name" value="Ski"/>
    <property type="match status" value="1"/>
</dbReference>
<gene>
    <name evidence="3" type="ORF">GDO86_011880</name>
</gene>
<feature type="compositionally biased region" description="Polar residues" evidence="1">
    <location>
        <begin position="601"/>
        <end position="611"/>
    </location>
</feature>
<feature type="compositionally biased region" description="Acidic residues" evidence="1">
    <location>
        <begin position="316"/>
        <end position="328"/>
    </location>
</feature>
<dbReference type="InterPro" id="IPR027971">
    <property type="entry name" value="EPOP"/>
</dbReference>
<dbReference type="InterPro" id="IPR003380">
    <property type="entry name" value="SKI/SNO/DAC"/>
</dbReference>
<protein>
    <recommendedName>
        <fullName evidence="2">SKI/SNO/DAC domain-containing protein</fullName>
    </recommendedName>
</protein>
<evidence type="ECO:0000259" key="2">
    <source>
        <dbReference type="Pfam" id="PF02437"/>
    </source>
</evidence>
<dbReference type="InterPro" id="IPR009061">
    <property type="entry name" value="DNA-bd_dom_put_sf"/>
</dbReference>
<dbReference type="EMBL" id="JAACNH010000005">
    <property type="protein sequence ID" value="KAG8443238.1"/>
    <property type="molecule type" value="Genomic_DNA"/>
</dbReference>
<comment type="caution">
    <text evidence="3">The sequence shown here is derived from an EMBL/GenBank/DDBJ whole genome shotgun (WGS) entry which is preliminary data.</text>
</comment>
<accession>A0A8T2JHW8</accession>
<feature type="region of interest" description="Disordered" evidence="1">
    <location>
        <begin position="411"/>
        <end position="630"/>
    </location>
</feature>
<feature type="compositionally biased region" description="Low complexity" evidence="1">
    <location>
        <begin position="491"/>
        <end position="504"/>
    </location>
</feature>
<evidence type="ECO:0000313" key="3">
    <source>
        <dbReference type="EMBL" id="KAG8443238.1"/>
    </source>
</evidence>
<dbReference type="OrthoDB" id="10014624at2759"/>
<feature type="compositionally biased region" description="Polar residues" evidence="1">
    <location>
        <begin position="365"/>
        <end position="374"/>
    </location>
</feature>
<dbReference type="SUPFAM" id="SSF46955">
    <property type="entry name" value="Putative DNA-binding domain"/>
    <property type="match status" value="1"/>
</dbReference>
<dbReference type="Pfam" id="PF02437">
    <property type="entry name" value="Ski_Sno_DHD"/>
    <property type="match status" value="1"/>
</dbReference>
<feature type="compositionally biased region" description="Low complexity" evidence="1">
    <location>
        <begin position="284"/>
        <end position="315"/>
    </location>
</feature>
<sequence>MGDPESGYEVVDGVKLGYLVIKGKQMFALSQVFTDLLKNIPRTTVHKRMDHLKVKKHQCDVEELRKLKALNSIAFHAAKCTLISREDVEALYTSCKTERVLRTKRRRLSGALVTKDPGEEQPQSPDPYWSLWKEDKVWLGLDGAAQPRKGKDWKSEEQPAADLPRFFSKYTGHSHPQAGRDPCKPPLDYGTAPAECVAAFHSSLPYLRGVLCTTKHPAYYYYQPAQPKLASPPAYRHKRKRQSADTRRLFLLPKPYRSKGTAVCLERIHLIHGFCSQHLGTLQESSDSESSSYSDLQANDSDLGSSFSSSSNSASSDEEEDGEEEEGSQSDSSEVSSEEEESSSDSDSSSGSSQVSVESIRFRRTTFSNQSNKQHLGPGNPLGHFPSPGGVGFGETKAAQCEIKCESQDGWGRQSWRYPPPGVSFPPSLQDIPGGGSSLSLSGFPSHAKRTDPTISCVPALPNASPQQRLSREAKQCLPPAPSQCGETKTPSPLSSSNCLSASAEVVEKISQISDSEDFPSPPPAPTPSAVHGGDQCTDFPSLHHVTIKTEDSQGSEEYGAPHHKVLYECNVPKDESDSDGGETKTQGGFLEAKEHLECTDQLTTSHNDLTPNKAPPCTLTTPKPEEGDYKYGAKVRKNYRTLVLGKRSPAQSSPSKPNLKSARSPRSPGKSDLYEGTLDRFTVSNRRKRLGNNVASSMKRPFNFMANFPCPPSLIIGKDGDLLPAYSLNSTKDSCPPHKAHPIWKWQLGGSPIPLPPSHKFRTYHS</sequence>
<dbReference type="PANTHER" id="PTHR23187:SF2">
    <property type="entry name" value="SKI_DACH DOMAIN-CONTAINING PROTEIN 1"/>
    <property type="match status" value="1"/>
</dbReference>
<dbReference type="CDD" id="cd21082">
    <property type="entry name" value="DHD_SKIDA1"/>
    <property type="match status" value="1"/>
</dbReference>
<feature type="domain" description="SKI/SNO/DAC" evidence="2">
    <location>
        <begin position="12"/>
        <end position="96"/>
    </location>
</feature>
<keyword evidence="4" id="KW-1185">Reference proteome</keyword>
<feature type="region of interest" description="Disordered" evidence="1">
    <location>
        <begin position="644"/>
        <end position="675"/>
    </location>
</feature>
<dbReference type="Proteomes" id="UP000812440">
    <property type="component" value="Chromosome 6"/>
</dbReference>
<evidence type="ECO:0000313" key="4">
    <source>
        <dbReference type="Proteomes" id="UP000812440"/>
    </source>
</evidence>
<feature type="region of interest" description="Disordered" evidence="1">
    <location>
        <begin position="284"/>
        <end position="395"/>
    </location>
</feature>
<feature type="compositionally biased region" description="Polar residues" evidence="1">
    <location>
        <begin position="650"/>
        <end position="659"/>
    </location>
</feature>
<dbReference type="Pfam" id="PF15223">
    <property type="entry name" value="EPOP"/>
    <property type="match status" value="1"/>
</dbReference>